<evidence type="ECO:0000256" key="2">
    <source>
        <dbReference type="ARBA" id="ARBA00007524"/>
    </source>
</evidence>
<dbReference type="EMBL" id="CAWUPB010001197">
    <property type="protein sequence ID" value="CAK7356829.1"/>
    <property type="molecule type" value="Genomic_DNA"/>
</dbReference>
<evidence type="ECO:0000313" key="8">
    <source>
        <dbReference type="EMBL" id="CAK7356829.1"/>
    </source>
</evidence>
<evidence type="ECO:0000313" key="9">
    <source>
        <dbReference type="Proteomes" id="UP001314170"/>
    </source>
</evidence>
<dbReference type="GO" id="GO:0033013">
    <property type="term" value="P:tetrapyrrole metabolic process"/>
    <property type="evidence" value="ECO:0007669"/>
    <property type="project" value="UniProtKB-ARBA"/>
</dbReference>
<comment type="subcellular location">
    <subcellularLocation>
        <location evidence="1">Membrane</location>
        <topology evidence="1">Multi-pass membrane protein</topology>
    </subcellularLocation>
</comment>
<evidence type="ECO:0000256" key="3">
    <source>
        <dbReference type="ARBA" id="ARBA00022692"/>
    </source>
</evidence>
<feature type="transmembrane region" description="Helical" evidence="6">
    <location>
        <begin position="80"/>
        <end position="104"/>
    </location>
</feature>
<dbReference type="AlphaFoldDB" id="A0AAV1ST59"/>
<feature type="chain" id="PRO_5043505794" evidence="7">
    <location>
        <begin position="20"/>
        <end position="105"/>
    </location>
</feature>
<dbReference type="PANTHER" id="PTHR10057">
    <property type="entry name" value="PERIPHERAL-TYPE BENZODIAZEPINE RECEPTOR"/>
    <property type="match status" value="1"/>
</dbReference>
<dbReference type="Proteomes" id="UP001314170">
    <property type="component" value="Unassembled WGS sequence"/>
</dbReference>
<protein>
    <submittedName>
        <fullName evidence="8">Uncharacterized protein</fullName>
    </submittedName>
</protein>
<dbReference type="InterPro" id="IPR004307">
    <property type="entry name" value="TspO_MBR"/>
</dbReference>
<comment type="similarity">
    <text evidence="2">Belongs to the TspO/BZRP family.</text>
</comment>
<keyword evidence="4 6" id="KW-1133">Transmembrane helix</keyword>
<evidence type="ECO:0000256" key="1">
    <source>
        <dbReference type="ARBA" id="ARBA00004141"/>
    </source>
</evidence>
<keyword evidence="9" id="KW-1185">Reference proteome</keyword>
<dbReference type="Pfam" id="PF03073">
    <property type="entry name" value="TspO_MBR"/>
    <property type="match status" value="1"/>
</dbReference>
<sequence>MTCMTSSFLMGLSAWLVWAEGGFHGNPTALYLYLAQLVLISAWDPTVFQMAPPWVGLLVCLAAFGTVVGCSRQFKELNPIAGNLVKPCLAWASLLAIVNLKLLFL</sequence>
<evidence type="ECO:0000256" key="6">
    <source>
        <dbReference type="SAM" id="Phobius"/>
    </source>
</evidence>
<keyword evidence="3 6" id="KW-0812">Transmembrane</keyword>
<evidence type="ECO:0000256" key="4">
    <source>
        <dbReference type="ARBA" id="ARBA00022989"/>
    </source>
</evidence>
<dbReference type="PANTHER" id="PTHR10057:SF0">
    <property type="entry name" value="TRANSLOCATOR PROTEIN"/>
    <property type="match status" value="1"/>
</dbReference>
<dbReference type="Gene3D" id="1.20.1260.100">
    <property type="entry name" value="TspO/MBR protein"/>
    <property type="match status" value="1"/>
</dbReference>
<keyword evidence="7" id="KW-0732">Signal</keyword>
<organism evidence="8 9">
    <name type="scientific">Dovyalis caffra</name>
    <dbReference type="NCBI Taxonomy" id="77055"/>
    <lineage>
        <taxon>Eukaryota</taxon>
        <taxon>Viridiplantae</taxon>
        <taxon>Streptophyta</taxon>
        <taxon>Embryophyta</taxon>
        <taxon>Tracheophyta</taxon>
        <taxon>Spermatophyta</taxon>
        <taxon>Magnoliopsida</taxon>
        <taxon>eudicotyledons</taxon>
        <taxon>Gunneridae</taxon>
        <taxon>Pentapetalae</taxon>
        <taxon>rosids</taxon>
        <taxon>fabids</taxon>
        <taxon>Malpighiales</taxon>
        <taxon>Salicaceae</taxon>
        <taxon>Flacourtieae</taxon>
        <taxon>Dovyalis</taxon>
    </lineage>
</organism>
<feature type="transmembrane region" description="Helical" evidence="6">
    <location>
        <begin position="54"/>
        <end position="74"/>
    </location>
</feature>
<evidence type="ECO:0000256" key="5">
    <source>
        <dbReference type="ARBA" id="ARBA00023136"/>
    </source>
</evidence>
<dbReference type="FunFam" id="1.20.1260.100:FF:000001">
    <property type="entry name" value="translocator protein 2"/>
    <property type="match status" value="1"/>
</dbReference>
<name>A0AAV1ST59_9ROSI</name>
<accession>A0AAV1ST59</accession>
<evidence type="ECO:0000256" key="7">
    <source>
        <dbReference type="SAM" id="SignalP"/>
    </source>
</evidence>
<dbReference type="GO" id="GO:0016020">
    <property type="term" value="C:membrane"/>
    <property type="evidence" value="ECO:0007669"/>
    <property type="project" value="UniProtKB-SubCell"/>
</dbReference>
<gene>
    <name evidence="8" type="ORF">DCAF_LOCUS27110</name>
</gene>
<dbReference type="CDD" id="cd15904">
    <property type="entry name" value="TSPO_MBR"/>
    <property type="match status" value="1"/>
</dbReference>
<proteinExistence type="inferred from homology"/>
<comment type="caution">
    <text evidence="8">The sequence shown here is derived from an EMBL/GenBank/DDBJ whole genome shotgun (WGS) entry which is preliminary data.</text>
</comment>
<reference evidence="8 9" key="1">
    <citation type="submission" date="2024-01" db="EMBL/GenBank/DDBJ databases">
        <authorList>
            <person name="Waweru B."/>
        </authorList>
    </citation>
    <scope>NUCLEOTIDE SEQUENCE [LARGE SCALE GENOMIC DNA]</scope>
</reference>
<keyword evidence="5 6" id="KW-0472">Membrane</keyword>
<feature type="signal peptide" evidence="7">
    <location>
        <begin position="1"/>
        <end position="19"/>
    </location>
</feature>
<dbReference type="InterPro" id="IPR038330">
    <property type="entry name" value="TspO/MBR-related_sf"/>
</dbReference>